<dbReference type="EMBL" id="QWIP01000058">
    <property type="protein sequence ID" value="RMY75342.1"/>
    <property type="molecule type" value="Genomic_DNA"/>
</dbReference>
<dbReference type="OrthoDB" id="3924764at2759"/>
<evidence type="ECO:0000313" key="1">
    <source>
        <dbReference type="EMBL" id="RMY75342.1"/>
    </source>
</evidence>
<gene>
    <name evidence="1" type="ORF">D0863_02630</name>
</gene>
<evidence type="ECO:0000313" key="2">
    <source>
        <dbReference type="Proteomes" id="UP000269276"/>
    </source>
</evidence>
<sequence>MDNGSHAKPLGTSNVEGGYLLRSGYANYKPCPNLPTTYPVVSLRPGFWASISCMNRWQADRLIYVRLGKHSSCKMSADKISYGEANSIRRHWRTDSEHPNSMRGFFSCALSVLLYATFAQSDELEKGQGITSSCPSTVCAAYINTCSQMYGGCYAACSGFATPTFSPPPCITQPRQEHRFAGTSTSSCESTVCADYINIVVWYTIWRLLCGMLRLHKTKFHATAVSDYNANIHAHSDAYDQGRYAD</sequence>
<dbReference type="AlphaFoldDB" id="A0A3M7EFH9"/>
<accession>A0A3M7EFH9</accession>
<organism evidence="1 2">
    <name type="scientific">Hortaea werneckii</name>
    <name type="common">Black yeast</name>
    <name type="synonym">Cladosporium werneckii</name>
    <dbReference type="NCBI Taxonomy" id="91943"/>
    <lineage>
        <taxon>Eukaryota</taxon>
        <taxon>Fungi</taxon>
        <taxon>Dikarya</taxon>
        <taxon>Ascomycota</taxon>
        <taxon>Pezizomycotina</taxon>
        <taxon>Dothideomycetes</taxon>
        <taxon>Dothideomycetidae</taxon>
        <taxon>Mycosphaerellales</taxon>
        <taxon>Teratosphaeriaceae</taxon>
        <taxon>Hortaea</taxon>
    </lineage>
</organism>
<reference evidence="1 2" key="1">
    <citation type="journal article" date="2018" name="BMC Genomics">
        <title>Genomic evidence for intraspecific hybridization in a clonal and extremely halotolerant yeast.</title>
        <authorList>
            <person name="Gostincar C."/>
            <person name="Stajich J.E."/>
            <person name="Zupancic J."/>
            <person name="Zalar P."/>
            <person name="Gunde-Cimerman N."/>
        </authorList>
    </citation>
    <scope>NUCLEOTIDE SEQUENCE [LARGE SCALE GENOMIC DNA]</scope>
    <source>
        <strain evidence="1 2">EXF-2682</strain>
    </source>
</reference>
<dbReference type="VEuPathDB" id="FungiDB:BTJ68_01636"/>
<protein>
    <submittedName>
        <fullName evidence="1">Uncharacterized protein</fullName>
    </submittedName>
</protein>
<name>A0A3M7EFH9_HORWE</name>
<proteinExistence type="predicted"/>
<comment type="caution">
    <text evidence="1">The sequence shown here is derived from an EMBL/GenBank/DDBJ whole genome shotgun (WGS) entry which is preliminary data.</text>
</comment>
<dbReference type="Proteomes" id="UP000269276">
    <property type="component" value="Unassembled WGS sequence"/>
</dbReference>